<feature type="region of interest" description="Disordered" evidence="11">
    <location>
        <begin position="427"/>
        <end position="453"/>
    </location>
</feature>
<keyword evidence="16" id="KW-1185">Reference proteome</keyword>
<dbReference type="GO" id="GO:0007165">
    <property type="term" value="P:signal transduction"/>
    <property type="evidence" value="ECO:0007669"/>
    <property type="project" value="UniProtKB-KW"/>
</dbReference>
<keyword evidence="3" id="KW-0145">Chemotaxis</keyword>
<evidence type="ECO:0000259" key="14">
    <source>
        <dbReference type="PROSITE" id="PS50885"/>
    </source>
</evidence>
<keyword evidence="4 12" id="KW-0812">Transmembrane</keyword>
<reference evidence="15 16" key="1">
    <citation type="journal article" date="2015" name="Int. J. Syst. Evol. Microbiol.">
        <title>Sporolactobacillus shoreae sp. nov. and Sporolactobacillus spathodeae sp. nov., two spore-forming lactic acid bacteria isolated from tree barks in Thailand.</title>
        <authorList>
            <person name="Thamacharoensuk T."/>
            <person name="Kitahara M."/>
            <person name="Ohkuma M."/>
            <person name="Thongchul N."/>
            <person name="Tanasupawat S."/>
        </authorList>
    </citation>
    <scope>NUCLEOTIDE SEQUENCE [LARGE SCALE GENOMIC DNA]</scope>
    <source>
        <strain evidence="15 16">BK92</strain>
    </source>
</reference>
<evidence type="ECO:0000256" key="2">
    <source>
        <dbReference type="ARBA" id="ARBA00022475"/>
    </source>
</evidence>
<dbReference type="SMART" id="SM00304">
    <property type="entry name" value="HAMP"/>
    <property type="match status" value="1"/>
</dbReference>
<dbReference type="OrthoDB" id="9760371at2"/>
<dbReference type="InterPro" id="IPR033479">
    <property type="entry name" value="dCache_1"/>
</dbReference>
<dbReference type="InterPro" id="IPR003660">
    <property type="entry name" value="HAMP_dom"/>
</dbReference>
<proteinExistence type="inferred from homology"/>
<evidence type="ECO:0000259" key="13">
    <source>
        <dbReference type="PROSITE" id="PS50111"/>
    </source>
</evidence>
<comment type="caution">
    <text evidence="15">The sequence shown here is derived from an EMBL/GenBank/DDBJ whole genome shotgun (WGS) entry which is preliminary data.</text>
</comment>
<gene>
    <name evidence="15" type="ORF">E4665_11870</name>
</gene>
<protein>
    <submittedName>
        <fullName evidence="15">Methyl-accepting chemotaxis protein</fullName>
    </submittedName>
</protein>
<keyword evidence="5 12" id="KW-1133">Transmembrane helix</keyword>
<keyword evidence="2" id="KW-1003">Cell membrane</keyword>
<dbReference type="PANTHER" id="PTHR32089:SF114">
    <property type="entry name" value="METHYL-ACCEPTING CHEMOTAXIS PROTEIN MCPB"/>
    <property type="match status" value="1"/>
</dbReference>
<feature type="transmembrane region" description="Helical" evidence="12">
    <location>
        <begin position="9"/>
        <end position="31"/>
    </location>
</feature>
<dbReference type="CDD" id="cd06225">
    <property type="entry name" value="HAMP"/>
    <property type="match status" value="1"/>
</dbReference>
<evidence type="ECO:0000256" key="10">
    <source>
        <dbReference type="SAM" id="Coils"/>
    </source>
</evidence>
<dbReference type="Gene3D" id="6.10.340.10">
    <property type="match status" value="1"/>
</dbReference>
<comment type="subcellular location">
    <subcellularLocation>
        <location evidence="1">Cell membrane</location>
        <topology evidence="1">Multi-pass membrane protein</topology>
    </subcellularLocation>
</comment>
<evidence type="ECO:0000256" key="7">
    <source>
        <dbReference type="ARBA" id="ARBA00023224"/>
    </source>
</evidence>
<dbReference type="SUPFAM" id="SSF58104">
    <property type="entry name" value="Methyl-accepting chemotaxis protein (MCP) signaling domain"/>
    <property type="match status" value="1"/>
</dbReference>
<dbReference type="SMART" id="SM00283">
    <property type="entry name" value="MA"/>
    <property type="match status" value="1"/>
</dbReference>
<dbReference type="Pfam" id="PF00015">
    <property type="entry name" value="MCPsignal"/>
    <property type="match status" value="1"/>
</dbReference>
<dbReference type="CDD" id="cd12912">
    <property type="entry name" value="PDC2_MCP_like"/>
    <property type="match status" value="1"/>
</dbReference>
<keyword evidence="7 9" id="KW-0807">Transducer</keyword>
<dbReference type="Pfam" id="PF00672">
    <property type="entry name" value="HAMP"/>
    <property type="match status" value="1"/>
</dbReference>
<feature type="domain" description="Methyl-accepting transducer" evidence="13">
    <location>
        <begin position="371"/>
        <end position="621"/>
    </location>
</feature>
<dbReference type="AlphaFoldDB" id="A0A4Z0GKT9"/>
<dbReference type="GO" id="GO:0005886">
    <property type="term" value="C:plasma membrane"/>
    <property type="evidence" value="ECO:0007669"/>
    <property type="project" value="UniProtKB-SubCell"/>
</dbReference>
<dbReference type="InterPro" id="IPR004089">
    <property type="entry name" value="MCPsignal_dom"/>
</dbReference>
<evidence type="ECO:0000256" key="3">
    <source>
        <dbReference type="ARBA" id="ARBA00022500"/>
    </source>
</evidence>
<sequence length="657" mass="71473">MNVSIRKQLLIPFITSIVVIGLIGGLFSYFYGAKMTQNQLVQSTMAQIKLTDQNFETYFQDAESVVRQFTGSKVLNNPSKNQDQINQAFQNVLDANKKYLALTYGAADKTAVRAPLYFFPQGYDPTTSSWYKTGVSGNGRPVWTNPYMDNVMKEYVVSVAQSEISGGQVKGVVKLDLYIQSIINQVNSSRFGKSGYGVVLDPSGTYIAAPKNQLIGTSVVKQPFYQKLKTMGNSGSFYADMNGQSKLICFERNKTTGWILLGIIDKSEISNQGNLIALPSVITVLLILLIAIFVTNYLLKKVVVRLRTIQHAAKQIEQGDLTVSVPLAGNDELSELTRSINEMARANREAFRKMTDVTQQIAGASQTLVASAEENVASTNEISATVNEIAAGASNQSAALDEGQTSLQSLVEEIKKMDVKSKEVLEGANQMNETSRGGEKKMSHLSTQSKASAETTGQIISAVTSLEKHAKNITQIIDVLDSIARRTNLLSLNASIEAAHAGEQGRGFAVVASEIRKLAQQTDHSLKEVTSTISAMTRETAHAVELCEQTSSTVKAQGEAVEETGQAFKQIETTIEANVGGIRVIADAIRKTQEHIEQISQGTQMIASTSEETAASTEEVSASVEEQTAAMEELNKLAGDLDQQAQLMRDAIKRYKI</sequence>
<dbReference type="CDD" id="cd11386">
    <property type="entry name" value="MCP_signal"/>
    <property type="match status" value="1"/>
</dbReference>
<evidence type="ECO:0000256" key="5">
    <source>
        <dbReference type="ARBA" id="ARBA00022989"/>
    </source>
</evidence>
<dbReference type="EMBL" id="SRJD01000013">
    <property type="protein sequence ID" value="TGA97557.1"/>
    <property type="molecule type" value="Genomic_DNA"/>
</dbReference>
<evidence type="ECO:0000256" key="6">
    <source>
        <dbReference type="ARBA" id="ARBA00023136"/>
    </source>
</evidence>
<evidence type="ECO:0000313" key="15">
    <source>
        <dbReference type="EMBL" id="TGA97557.1"/>
    </source>
</evidence>
<dbReference type="Pfam" id="PF02743">
    <property type="entry name" value="dCache_1"/>
    <property type="match status" value="1"/>
</dbReference>
<dbReference type="PANTHER" id="PTHR32089">
    <property type="entry name" value="METHYL-ACCEPTING CHEMOTAXIS PROTEIN MCPB"/>
    <property type="match status" value="1"/>
</dbReference>
<dbReference type="CDD" id="cd12913">
    <property type="entry name" value="PDC1_MCP_like"/>
    <property type="match status" value="1"/>
</dbReference>
<keyword evidence="10" id="KW-0175">Coiled coil</keyword>
<evidence type="ECO:0000256" key="1">
    <source>
        <dbReference type="ARBA" id="ARBA00004651"/>
    </source>
</evidence>
<dbReference type="Proteomes" id="UP000298347">
    <property type="component" value="Unassembled WGS sequence"/>
</dbReference>
<evidence type="ECO:0000256" key="9">
    <source>
        <dbReference type="PROSITE-ProRule" id="PRU00284"/>
    </source>
</evidence>
<evidence type="ECO:0000313" key="16">
    <source>
        <dbReference type="Proteomes" id="UP000298347"/>
    </source>
</evidence>
<comment type="similarity">
    <text evidence="8">Belongs to the methyl-accepting chemotaxis (MCP) protein family.</text>
</comment>
<keyword evidence="6 12" id="KW-0472">Membrane</keyword>
<dbReference type="GO" id="GO:0006935">
    <property type="term" value="P:chemotaxis"/>
    <property type="evidence" value="ECO:0007669"/>
    <property type="project" value="UniProtKB-KW"/>
</dbReference>
<evidence type="ECO:0000256" key="12">
    <source>
        <dbReference type="SAM" id="Phobius"/>
    </source>
</evidence>
<feature type="compositionally biased region" description="Polar residues" evidence="11">
    <location>
        <begin position="444"/>
        <end position="453"/>
    </location>
</feature>
<organism evidence="15 16">
    <name type="scientific">Sporolactobacillus shoreae</name>
    <dbReference type="NCBI Taxonomy" id="1465501"/>
    <lineage>
        <taxon>Bacteria</taxon>
        <taxon>Bacillati</taxon>
        <taxon>Bacillota</taxon>
        <taxon>Bacilli</taxon>
        <taxon>Bacillales</taxon>
        <taxon>Sporolactobacillaceae</taxon>
        <taxon>Sporolactobacillus</taxon>
    </lineage>
</organism>
<dbReference type="Gene3D" id="1.10.287.950">
    <property type="entry name" value="Methyl-accepting chemotaxis protein"/>
    <property type="match status" value="1"/>
</dbReference>
<feature type="coiled-coil region" evidence="10">
    <location>
        <begin position="624"/>
        <end position="651"/>
    </location>
</feature>
<feature type="domain" description="HAMP" evidence="14">
    <location>
        <begin position="300"/>
        <end position="352"/>
    </location>
</feature>
<feature type="transmembrane region" description="Helical" evidence="12">
    <location>
        <begin position="276"/>
        <end position="299"/>
    </location>
</feature>
<dbReference type="PROSITE" id="PS50111">
    <property type="entry name" value="CHEMOTAXIS_TRANSDUC_2"/>
    <property type="match status" value="1"/>
</dbReference>
<accession>A0A4Z0GKT9</accession>
<dbReference type="PROSITE" id="PS50885">
    <property type="entry name" value="HAMP"/>
    <property type="match status" value="1"/>
</dbReference>
<evidence type="ECO:0000256" key="11">
    <source>
        <dbReference type="SAM" id="MobiDB-lite"/>
    </source>
</evidence>
<evidence type="ECO:0000256" key="4">
    <source>
        <dbReference type="ARBA" id="ARBA00022692"/>
    </source>
</evidence>
<evidence type="ECO:0000256" key="8">
    <source>
        <dbReference type="ARBA" id="ARBA00029447"/>
    </source>
</evidence>
<dbReference type="Gene3D" id="3.30.450.20">
    <property type="entry name" value="PAS domain"/>
    <property type="match status" value="2"/>
</dbReference>
<name>A0A4Z0GKT9_9BACL</name>